<dbReference type="RefSeq" id="WP_010964579.1">
    <property type="nucleotide sequence ID" value="NC_003030.1"/>
</dbReference>
<evidence type="ECO:0000313" key="17">
    <source>
        <dbReference type="EMBL" id="AAK79238.1"/>
    </source>
</evidence>
<feature type="active site" description="Acyl-ester intermediate" evidence="12">
    <location>
        <position position="61"/>
    </location>
</feature>
<keyword evidence="5" id="KW-0645">Protease</keyword>
<accession>Q97JK7</accession>
<feature type="transmembrane region" description="Helical" evidence="15">
    <location>
        <begin position="393"/>
        <end position="411"/>
    </location>
</feature>
<evidence type="ECO:0000256" key="3">
    <source>
        <dbReference type="ARBA" id="ARBA00012448"/>
    </source>
</evidence>
<keyword evidence="4 17" id="KW-0121">Carboxypeptidase</keyword>
<keyword evidence="8" id="KW-0133">Cell shape</keyword>
<dbReference type="PATRIC" id="fig|272562.8.peg.1467"/>
<dbReference type="KEGG" id="cac:CA_C1267"/>
<dbReference type="GeneID" id="44997774"/>
<dbReference type="InterPro" id="IPR012907">
    <property type="entry name" value="Peptidase_S11_C"/>
</dbReference>
<organism evidence="17 18">
    <name type="scientific">Clostridium acetobutylicum (strain ATCC 824 / DSM 792 / JCM 1419 / IAM 19013 / LMG 5710 / NBRC 13948 / NRRL B-527 / VKM B-1787 / 2291 / W)</name>
    <dbReference type="NCBI Taxonomy" id="272562"/>
    <lineage>
        <taxon>Bacteria</taxon>
        <taxon>Bacillati</taxon>
        <taxon>Bacillota</taxon>
        <taxon>Clostridia</taxon>
        <taxon>Eubacteriales</taxon>
        <taxon>Clostridiaceae</taxon>
        <taxon>Clostridium</taxon>
    </lineage>
</organism>
<dbReference type="Pfam" id="PF00768">
    <property type="entry name" value="Peptidase_S11"/>
    <property type="match status" value="1"/>
</dbReference>
<dbReference type="EMBL" id="AE001437">
    <property type="protein sequence ID" value="AAK79238.1"/>
    <property type="molecule type" value="Genomic_DNA"/>
</dbReference>
<protein>
    <recommendedName>
        <fullName evidence="3">serine-type D-Ala-D-Ala carboxypeptidase</fullName>
        <ecNumber evidence="3">3.4.16.4</ecNumber>
    </recommendedName>
</protein>
<dbReference type="STRING" id="272562.CA_C1267"/>
<dbReference type="Proteomes" id="UP000000814">
    <property type="component" value="Chromosome"/>
</dbReference>
<keyword evidence="10" id="KW-0961">Cell wall biogenesis/degradation</keyword>
<dbReference type="PANTHER" id="PTHR21581:SF33">
    <property type="entry name" value="D-ALANYL-D-ALANINE CARBOXYPEPTIDASE DACB"/>
    <property type="match status" value="1"/>
</dbReference>
<evidence type="ECO:0000313" key="18">
    <source>
        <dbReference type="Proteomes" id="UP000000814"/>
    </source>
</evidence>
<keyword evidence="18" id="KW-1185">Reference proteome</keyword>
<name>Q97JK7_CLOAB</name>
<dbReference type="eggNOG" id="COG1686">
    <property type="taxonomic scope" value="Bacteria"/>
</dbReference>
<dbReference type="EC" id="3.4.16.4" evidence="3"/>
<evidence type="ECO:0000256" key="9">
    <source>
        <dbReference type="ARBA" id="ARBA00022984"/>
    </source>
</evidence>
<dbReference type="GO" id="GO:0008360">
    <property type="term" value="P:regulation of cell shape"/>
    <property type="evidence" value="ECO:0007669"/>
    <property type="project" value="UniProtKB-KW"/>
</dbReference>
<comment type="catalytic activity">
    <reaction evidence="11">
        <text>Preferential cleavage: (Ac)2-L-Lys-D-Ala-|-D-Ala. Also transpeptidation of peptidyl-alanyl moieties that are N-acyl substituents of D-alanine.</text>
        <dbReference type="EC" id="3.4.16.4"/>
    </reaction>
</comment>
<evidence type="ECO:0000256" key="2">
    <source>
        <dbReference type="ARBA" id="ARBA00007164"/>
    </source>
</evidence>
<dbReference type="PANTHER" id="PTHR21581">
    <property type="entry name" value="D-ALANYL-D-ALANINE CARBOXYPEPTIDASE"/>
    <property type="match status" value="1"/>
</dbReference>
<dbReference type="HOGENOM" id="CLU_027070_7_3_9"/>
<dbReference type="PRINTS" id="PR00725">
    <property type="entry name" value="DADACBPTASE1"/>
</dbReference>
<evidence type="ECO:0000256" key="13">
    <source>
        <dbReference type="PIRSR" id="PIRSR618044-2"/>
    </source>
</evidence>
<dbReference type="InterPro" id="IPR012338">
    <property type="entry name" value="Beta-lactam/transpept-like"/>
</dbReference>
<keyword evidence="15" id="KW-0812">Transmembrane</keyword>
<dbReference type="GO" id="GO:0009002">
    <property type="term" value="F:serine-type D-Ala-D-Ala carboxypeptidase activity"/>
    <property type="evidence" value="ECO:0007669"/>
    <property type="project" value="UniProtKB-EC"/>
</dbReference>
<dbReference type="UniPathway" id="UPA00219"/>
<gene>
    <name evidence="17" type="primary">dacB</name>
    <name evidence="17" type="ordered locus">CA_C1267</name>
</gene>
<evidence type="ECO:0000256" key="15">
    <source>
        <dbReference type="SAM" id="Phobius"/>
    </source>
</evidence>
<comment type="pathway">
    <text evidence="1">Cell wall biogenesis; peptidoglycan biosynthesis.</text>
</comment>
<evidence type="ECO:0000256" key="5">
    <source>
        <dbReference type="ARBA" id="ARBA00022670"/>
    </source>
</evidence>
<evidence type="ECO:0000259" key="16">
    <source>
        <dbReference type="SMART" id="SM00936"/>
    </source>
</evidence>
<dbReference type="GO" id="GO:0006508">
    <property type="term" value="P:proteolysis"/>
    <property type="evidence" value="ECO:0007669"/>
    <property type="project" value="UniProtKB-KW"/>
</dbReference>
<feature type="binding site" evidence="13">
    <location>
        <position position="239"/>
    </location>
    <ligand>
        <name>substrate</name>
    </ligand>
</feature>
<feature type="active site" evidence="12">
    <location>
        <position position="121"/>
    </location>
</feature>
<dbReference type="SMART" id="SM00936">
    <property type="entry name" value="PBP5_C"/>
    <property type="match status" value="1"/>
</dbReference>
<evidence type="ECO:0000256" key="7">
    <source>
        <dbReference type="ARBA" id="ARBA00022801"/>
    </source>
</evidence>
<dbReference type="InterPro" id="IPR018044">
    <property type="entry name" value="Peptidase_S11"/>
</dbReference>
<evidence type="ECO:0000256" key="4">
    <source>
        <dbReference type="ARBA" id="ARBA00022645"/>
    </source>
</evidence>
<dbReference type="GO" id="GO:0071555">
    <property type="term" value="P:cell wall organization"/>
    <property type="evidence" value="ECO:0007669"/>
    <property type="project" value="UniProtKB-KW"/>
</dbReference>
<evidence type="ECO:0000256" key="8">
    <source>
        <dbReference type="ARBA" id="ARBA00022960"/>
    </source>
</evidence>
<keyword evidence="15" id="KW-1133">Transmembrane helix</keyword>
<reference evidence="17 18" key="1">
    <citation type="journal article" date="2001" name="J. Bacteriol.">
        <title>Genome sequence and comparative analysis of the solvent-producing bacterium Clostridium acetobutylicum.</title>
        <authorList>
            <person name="Nolling J."/>
            <person name="Breton G."/>
            <person name="Omelchenko M.V."/>
            <person name="Makarova K.S."/>
            <person name="Zeng Q."/>
            <person name="Gibson R."/>
            <person name="Lee H.M."/>
            <person name="Dubois J."/>
            <person name="Qiu D."/>
            <person name="Hitti J."/>
            <person name="Wolf Y.I."/>
            <person name="Tatusov R.L."/>
            <person name="Sabathe F."/>
            <person name="Doucette-Stamm L."/>
            <person name="Soucaille P."/>
            <person name="Daly M.J."/>
            <person name="Bennett G.N."/>
            <person name="Koonin E.V."/>
            <person name="Smith D.R."/>
        </authorList>
    </citation>
    <scope>NUCLEOTIDE SEQUENCE [LARGE SCALE GENOMIC DNA]</scope>
    <source>
        <strain evidence="18">ATCC 824 / DSM 792 / JCM 1419 / LMG 5710 / VKM B-1787</strain>
    </source>
</reference>
<evidence type="ECO:0000256" key="10">
    <source>
        <dbReference type="ARBA" id="ARBA00023316"/>
    </source>
</evidence>
<dbReference type="AlphaFoldDB" id="Q97JK7"/>
<keyword evidence="15" id="KW-0472">Membrane</keyword>
<dbReference type="SUPFAM" id="SSF56601">
    <property type="entry name" value="beta-lactamase/transpeptidase-like"/>
    <property type="match status" value="1"/>
</dbReference>
<dbReference type="GO" id="GO:0009252">
    <property type="term" value="P:peptidoglycan biosynthetic process"/>
    <property type="evidence" value="ECO:0007669"/>
    <property type="project" value="UniProtKB-UniPathway"/>
</dbReference>
<comment type="similarity">
    <text evidence="2 14">Belongs to the peptidase S11 family.</text>
</comment>
<dbReference type="PIR" id="C97056">
    <property type="entry name" value="C97056"/>
</dbReference>
<keyword evidence="9" id="KW-0573">Peptidoglycan synthesis</keyword>
<evidence type="ECO:0000256" key="12">
    <source>
        <dbReference type="PIRSR" id="PIRSR618044-1"/>
    </source>
</evidence>
<evidence type="ECO:0000256" key="11">
    <source>
        <dbReference type="ARBA" id="ARBA00034000"/>
    </source>
</evidence>
<dbReference type="Pfam" id="PF07943">
    <property type="entry name" value="PBP5_C"/>
    <property type="match status" value="1"/>
</dbReference>
<keyword evidence="6" id="KW-0732">Signal</keyword>
<sequence>MRKLIIFTLTVMFLFSTININIYAKVPDPPNVSADGAVLMDGNSGQILYEKNMNASYPPASTTKIMTALLTLEKCKLDDKVKVSNDFTTKYLALRDGNSIGITNGEELTVRDLLHALLLISANDAAVALAEHISGSPQAFATLMNKKAAELGCTNTNFKNPNGLYDKDHKTSAKDLALIMKELSKYPEYQKISTTLNYQMSPTNNMDAEKTKKSRNFWNEDKLVYKNSKNYYDKCIGGKAGYTILSLHSFVSVANNNGRKLVVALVHSKEKTFYDDSKALFEYGFNNFQQKKLFSKGDIVENYYLDGTKIPLLASEDYYYCTENGSKSVPKVQVDKNSLKKKYFSKGTQIMAAKISIDGKQIGTLKLNSAVTVKSNKLSNANSISGYFEDNKAIIGCILAAILLILALQFLRIKVRQNKDKSSYF</sequence>
<keyword evidence="7" id="KW-0378">Hydrolase</keyword>
<evidence type="ECO:0000256" key="6">
    <source>
        <dbReference type="ARBA" id="ARBA00022729"/>
    </source>
</evidence>
<proteinExistence type="inferred from homology"/>
<dbReference type="OrthoDB" id="9791132at2"/>
<evidence type="ECO:0000256" key="1">
    <source>
        <dbReference type="ARBA" id="ARBA00004752"/>
    </source>
</evidence>
<evidence type="ECO:0000256" key="14">
    <source>
        <dbReference type="RuleBase" id="RU004016"/>
    </source>
</evidence>
<dbReference type="Gene3D" id="3.40.710.10">
    <property type="entry name" value="DD-peptidase/beta-lactamase superfamily"/>
    <property type="match status" value="1"/>
</dbReference>
<dbReference type="InterPro" id="IPR001967">
    <property type="entry name" value="Peptidase_S11_N"/>
</dbReference>
<feature type="active site" description="Acyl-ester intermediate" evidence="12">
    <location>
        <position position="64"/>
    </location>
</feature>
<feature type="domain" description="Peptidase S11 D-Ala-D-Ala carboxypeptidase A C-terminal" evidence="16">
    <location>
        <begin position="288"/>
        <end position="375"/>
    </location>
</feature>